<name>A0ABP7U4N0_9FLAO</name>
<organism evidence="1 2">
    <name type="scientific">Flavobacterium cheonhonense</name>
    <dbReference type="NCBI Taxonomy" id="706185"/>
    <lineage>
        <taxon>Bacteria</taxon>
        <taxon>Pseudomonadati</taxon>
        <taxon>Bacteroidota</taxon>
        <taxon>Flavobacteriia</taxon>
        <taxon>Flavobacteriales</taxon>
        <taxon>Flavobacteriaceae</taxon>
        <taxon>Flavobacterium</taxon>
    </lineage>
</organism>
<protein>
    <recommendedName>
        <fullName evidence="3">DNA-binding protein</fullName>
    </recommendedName>
</protein>
<reference evidence="2" key="1">
    <citation type="journal article" date="2019" name="Int. J. Syst. Evol. Microbiol.">
        <title>The Global Catalogue of Microorganisms (GCM) 10K type strain sequencing project: providing services to taxonomists for standard genome sequencing and annotation.</title>
        <authorList>
            <consortium name="The Broad Institute Genomics Platform"/>
            <consortium name="The Broad Institute Genome Sequencing Center for Infectious Disease"/>
            <person name="Wu L."/>
            <person name="Ma J."/>
        </authorList>
    </citation>
    <scope>NUCLEOTIDE SEQUENCE [LARGE SCALE GENOMIC DNA]</scope>
    <source>
        <strain evidence="2">JCM 17064</strain>
    </source>
</reference>
<gene>
    <name evidence="1" type="ORF">GCM10022386_21860</name>
</gene>
<proteinExistence type="predicted"/>
<evidence type="ECO:0000313" key="1">
    <source>
        <dbReference type="EMBL" id="GAA4035993.1"/>
    </source>
</evidence>
<dbReference type="Proteomes" id="UP001500968">
    <property type="component" value="Unassembled WGS sequence"/>
</dbReference>
<dbReference type="EMBL" id="BAABCR010000015">
    <property type="protein sequence ID" value="GAA4035993.1"/>
    <property type="molecule type" value="Genomic_DNA"/>
</dbReference>
<evidence type="ECO:0008006" key="3">
    <source>
        <dbReference type="Google" id="ProtNLM"/>
    </source>
</evidence>
<accession>A0ABP7U4N0</accession>
<sequence>MHKVLKLQTININNMAQYTTKEFAILSGENETTIRKHIERGKLLRNSKGFIDDENPINMVYIKSIAHGLGITPRYVRNSNNEIILMNINLYPPDEVEHLR</sequence>
<comment type="caution">
    <text evidence="1">The sequence shown here is derived from an EMBL/GenBank/DDBJ whole genome shotgun (WGS) entry which is preliminary data.</text>
</comment>
<evidence type="ECO:0000313" key="2">
    <source>
        <dbReference type="Proteomes" id="UP001500968"/>
    </source>
</evidence>
<keyword evidence="2" id="KW-1185">Reference proteome</keyword>